<dbReference type="WBParaSite" id="Hba_04620">
    <property type="protein sequence ID" value="Hba_04620"/>
    <property type="gene ID" value="Hba_04620"/>
</dbReference>
<reference evidence="3" key="1">
    <citation type="submission" date="2016-11" db="UniProtKB">
        <authorList>
            <consortium name="WormBaseParasite"/>
        </authorList>
    </citation>
    <scope>IDENTIFICATION</scope>
</reference>
<protein>
    <submittedName>
        <fullName evidence="3">GPI mannosyltransferase 2</fullName>
    </submittedName>
</protein>
<keyword evidence="2" id="KW-1185">Reference proteome</keyword>
<keyword evidence="1" id="KW-0472">Membrane</keyword>
<evidence type="ECO:0000313" key="3">
    <source>
        <dbReference type="WBParaSite" id="Hba_04620"/>
    </source>
</evidence>
<evidence type="ECO:0000313" key="2">
    <source>
        <dbReference type="Proteomes" id="UP000095283"/>
    </source>
</evidence>
<sequence length="155" mass="17705">MSDHMSHKLLYSKITCFLLIPMVLISISKCYYLLRYTVALIITSNKLHRGHISELSIVTHSVSASNCGSSLYNFLSSIQNSQNYYDNVNRHKRRNIITILYTFYFHALLGVTKVGSTKGHYYSINFGKNYDQRVYLFILLPIASLLILQVIGSGN</sequence>
<accession>A0A1I7WI27</accession>
<dbReference type="Proteomes" id="UP000095283">
    <property type="component" value="Unplaced"/>
</dbReference>
<feature type="transmembrane region" description="Helical" evidence="1">
    <location>
        <begin position="95"/>
        <end position="114"/>
    </location>
</feature>
<organism evidence="2 3">
    <name type="scientific">Heterorhabditis bacteriophora</name>
    <name type="common">Entomopathogenic nematode worm</name>
    <dbReference type="NCBI Taxonomy" id="37862"/>
    <lineage>
        <taxon>Eukaryota</taxon>
        <taxon>Metazoa</taxon>
        <taxon>Ecdysozoa</taxon>
        <taxon>Nematoda</taxon>
        <taxon>Chromadorea</taxon>
        <taxon>Rhabditida</taxon>
        <taxon>Rhabditina</taxon>
        <taxon>Rhabditomorpha</taxon>
        <taxon>Strongyloidea</taxon>
        <taxon>Heterorhabditidae</taxon>
        <taxon>Heterorhabditis</taxon>
    </lineage>
</organism>
<proteinExistence type="predicted"/>
<feature type="transmembrane region" description="Helical" evidence="1">
    <location>
        <begin position="12"/>
        <end position="34"/>
    </location>
</feature>
<name>A0A1I7WI27_HETBA</name>
<keyword evidence="1" id="KW-1133">Transmembrane helix</keyword>
<feature type="transmembrane region" description="Helical" evidence="1">
    <location>
        <begin position="134"/>
        <end position="152"/>
    </location>
</feature>
<dbReference type="AlphaFoldDB" id="A0A1I7WI27"/>
<keyword evidence="1" id="KW-0812">Transmembrane</keyword>
<evidence type="ECO:0000256" key="1">
    <source>
        <dbReference type="SAM" id="Phobius"/>
    </source>
</evidence>